<name>A0A4Y7TBV7_COPMI</name>
<evidence type="ECO:0000256" key="1">
    <source>
        <dbReference type="SAM" id="MobiDB-lite"/>
    </source>
</evidence>
<sequence>MSVALEKKPCMASIVPTSDPTEVELLPPFGDVPSSLDDGSLEYCPAWAGGSIDYRNMTPIYENTHGGSHRHTATLTEHPVHKRQQSSSPSRGVRGTVAGPDACKDDRPVSTPFLMQPGPSTQRTQTPAASTPPGPIQVQPLPSHSFVVTESQAATAVCACQDLRGKCCNPSMKQPIDPTTKTTFPLALVTLAPAEHKHVGFQLELIGIEVAALAFKWRRLLGLIGSAD</sequence>
<comment type="caution">
    <text evidence="2">The sequence shown here is derived from an EMBL/GenBank/DDBJ whole genome shotgun (WGS) entry which is preliminary data.</text>
</comment>
<organism evidence="2 3">
    <name type="scientific">Coprinellus micaceus</name>
    <name type="common">Glistening ink-cap mushroom</name>
    <name type="synonym">Coprinus micaceus</name>
    <dbReference type="NCBI Taxonomy" id="71717"/>
    <lineage>
        <taxon>Eukaryota</taxon>
        <taxon>Fungi</taxon>
        <taxon>Dikarya</taxon>
        <taxon>Basidiomycota</taxon>
        <taxon>Agaricomycotina</taxon>
        <taxon>Agaricomycetes</taxon>
        <taxon>Agaricomycetidae</taxon>
        <taxon>Agaricales</taxon>
        <taxon>Agaricineae</taxon>
        <taxon>Psathyrellaceae</taxon>
        <taxon>Coprinellus</taxon>
    </lineage>
</organism>
<accession>A0A4Y7TBV7</accession>
<feature type="compositionally biased region" description="Polar residues" evidence="1">
    <location>
        <begin position="118"/>
        <end position="129"/>
    </location>
</feature>
<dbReference type="EMBL" id="QPFP01000018">
    <property type="protein sequence ID" value="TEB31481.1"/>
    <property type="molecule type" value="Genomic_DNA"/>
</dbReference>
<evidence type="ECO:0000313" key="2">
    <source>
        <dbReference type="EMBL" id="TEB31481.1"/>
    </source>
</evidence>
<keyword evidence="3" id="KW-1185">Reference proteome</keyword>
<protein>
    <submittedName>
        <fullName evidence="2">Uncharacterized protein</fullName>
    </submittedName>
</protein>
<dbReference type="Proteomes" id="UP000298030">
    <property type="component" value="Unassembled WGS sequence"/>
</dbReference>
<proteinExistence type="predicted"/>
<dbReference type="AlphaFoldDB" id="A0A4Y7TBV7"/>
<evidence type="ECO:0000313" key="3">
    <source>
        <dbReference type="Proteomes" id="UP000298030"/>
    </source>
</evidence>
<feature type="region of interest" description="Disordered" evidence="1">
    <location>
        <begin position="77"/>
        <end position="137"/>
    </location>
</feature>
<reference evidence="2 3" key="1">
    <citation type="journal article" date="2019" name="Nat. Ecol. Evol.">
        <title>Megaphylogeny resolves global patterns of mushroom evolution.</title>
        <authorList>
            <person name="Varga T."/>
            <person name="Krizsan K."/>
            <person name="Foldi C."/>
            <person name="Dima B."/>
            <person name="Sanchez-Garcia M."/>
            <person name="Sanchez-Ramirez S."/>
            <person name="Szollosi G.J."/>
            <person name="Szarkandi J.G."/>
            <person name="Papp V."/>
            <person name="Albert L."/>
            <person name="Andreopoulos W."/>
            <person name="Angelini C."/>
            <person name="Antonin V."/>
            <person name="Barry K.W."/>
            <person name="Bougher N.L."/>
            <person name="Buchanan P."/>
            <person name="Buyck B."/>
            <person name="Bense V."/>
            <person name="Catcheside P."/>
            <person name="Chovatia M."/>
            <person name="Cooper J."/>
            <person name="Damon W."/>
            <person name="Desjardin D."/>
            <person name="Finy P."/>
            <person name="Geml J."/>
            <person name="Haridas S."/>
            <person name="Hughes K."/>
            <person name="Justo A."/>
            <person name="Karasinski D."/>
            <person name="Kautmanova I."/>
            <person name="Kiss B."/>
            <person name="Kocsube S."/>
            <person name="Kotiranta H."/>
            <person name="LaButti K.M."/>
            <person name="Lechner B.E."/>
            <person name="Liimatainen K."/>
            <person name="Lipzen A."/>
            <person name="Lukacs Z."/>
            <person name="Mihaltcheva S."/>
            <person name="Morgado L.N."/>
            <person name="Niskanen T."/>
            <person name="Noordeloos M.E."/>
            <person name="Ohm R.A."/>
            <person name="Ortiz-Santana B."/>
            <person name="Ovrebo C."/>
            <person name="Racz N."/>
            <person name="Riley R."/>
            <person name="Savchenko A."/>
            <person name="Shiryaev A."/>
            <person name="Soop K."/>
            <person name="Spirin V."/>
            <person name="Szebenyi C."/>
            <person name="Tomsovsky M."/>
            <person name="Tulloss R.E."/>
            <person name="Uehling J."/>
            <person name="Grigoriev I.V."/>
            <person name="Vagvolgyi C."/>
            <person name="Papp T."/>
            <person name="Martin F.M."/>
            <person name="Miettinen O."/>
            <person name="Hibbett D.S."/>
            <person name="Nagy L.G."/>
        </authorList>
    </citation>
    <scope>NUCLEOTIDE SEQUENCE [LARGE SCALE GENOMIC DNA]</scope>
    <source>
        <strain evidence="2 3">FP101781</strain>
    </source>
</reference>
<gene>
    <name evidence="2" type="ORF">FA13DRAFT_1791288</name>
</gene>